<dbReference type="OrthoDB" id="129879at2"/>
<dbReference type="GO" id="GO:0005524">
    <property type="term" value="F:ATP binding"/>
    <property type="evidence" value="ECO:0007669"/>
    <property type="project" value="UniProtKB-UniRule"/>
</dbReference>
<dbReference type="Gene3D" id="3.30.200.20">
    <property type="entry name" value="Phosphorylase Kinase, domain 1"/>
    <property type="match status" value="1"/>
</dbReference>
<dbReference type="EMBL" id="NIDE01000014">
    <property type="protein sequence ID" value="OWK37608.1"/>
    <property type="molecule type" value="Genomic_DNA"/>
</dbReference>
<keyword evidence="3" id="KW-0723">Serine/threonine-protein kinase</keyword>
<gene>
    <name evidence="3" type="ORF">FRUB_06728</name>
</gene>
<organism evidence="3 4">
    <name type="scientific">Fimbriiglobus ruber</name>
    <dbReference type="NCBI Taxonomy" id="1908690"/>
    <lineage>
        <taxon>Bacteria</taxon>
        <taxon>Pseudomonadati</taxon>
        <taxon>Planctomycetota</taxon>
        <taxon>Planctomycetia</taxon>
        <taxon>Gemmatales</taxon>
        <taxon>Gemmataceae</taxon>
        <taxon>Fimbriiglobus</taxon>
    </lineage>
</organism>
<dbReference type="InterPro" id="IPR011009">
    <property type="entry name" value="Kinase-like_dom_sf"/>
</dbReference>
<keyword evidence="1" id="KW-0547">Nucleotide-binding</keyword>
<dbReference type="SUPFAM" id="SSF56112">
    <property type="entry name" value="Protein kinase-like (PK-like)"/>
    <property type="match status" value="1"/>
</dbReference>
<feature type="binding site" evidence="1">
    <location>
        <position position="103"/>
    </location>
    <ligand>
        <name>ATP</name>
        <dbReference type="ChEBI" id="CHEBI:30616"/>
    </ligand>
</feature>
<evidence type="ECO:0000256" key="1">
    <source>
        <dbReference type="PROSITE-ProRule" id="PRU10141"/>
    </source>
</evidence>
<keyword evidence="3" id="KW-0808">Transferase</keyword>
<dbReference type="GO" id="GO:0004674">
    <property type="term" value="F:protein serine/threonine kinase activity"/>
    <property type="evidence" value="ECO:0007669"/>
    <property type="project" value="UniProtKB-KW"/>
</dbReference>
<feature type="region of interest" description="Disordered" evidence="2">
    <location>
        <begin position="42"/>
        <end position="66"/>
    </location>
</feature>
<evidence type="ECO:0000256" key="2">
    <source>
        <dbReference type="SAM" id="MobiDB-lite"/>
    </source>
</evidence>
<reference evidence="4" key="1">
    <citation type="submission" date="2017-06" db="EMBL/GenBank/DDBJ databases">
        <title>Genome analysis of Fimbriiglobus ruber SP5, the first member of the order Planctomycetales with confirmed chitinolytic capability.</title>
        <authorList>
            <person name="Ravin N.V."/>
            <person name="Rakitin A.L."/>
            <person name="Ivanova A.A."/>
            <person name="Beletsky A.V."/>
            <person name="Kulichevskaya I.S."/>
            <person name="Mardanov A.V."/>
            <person name="Dedysh S.N."/>
        </authorList>
    </citation>
    <scope>NUCLEOTIDE SEQUENCE [LARGE SCALE GENOMIC DNA]</scope>
    <source>
        <strain evidence="4">SP5</strain>
    </source>
</reference>
<evidence type="ECO:0000313" key="4">
    <source>
        <dbReference type="Proteomes" id="UP000214646"/>
    </source>
</evidence>
<keyword evidence="4" id="KW-1185">Reference proteome</keyword>
<dbReference type="Proteomes" id="UP000214646">
    <property type="component" value="Unassembled WGS sequence"/>
</dbReference>
<evidence type="ECO:0000313" key="3">
    <source>
        <dbReference type="EMBL" id="OWK37608.1"/>
    </source>
</evidence>
<proteinExistence type="predicted"/>
<dbReference type="InterPro" id="IPR017441">
    <property type="entry name" value="Protein_kinase_ATP_BS"/>
</dbReference>
<keyword evidence="3" id="KW-0418">Kinase</keyword>
<protein>
    <submittedName>
        <fullName evidence="3">Serine/threonine protein kinase</fullName>
    </submittedName>
</protein>
<name>A0A225DGG2_9BACT</name>
<comment type="caution">
    <text evidence="3">The sequence shown here is derived from an EMBL/GenBank/DDBJ whole genome shotgun (WGS) entry which is preliminary data.</text>
</comment>
<sequence>MPADSDRARDVFLSPITGSAFDSTEDLDRAWTLPDLRALVGRPLSARTPAGPPGDTRPYPPRTDVGTTLSGRYKLLELIGEGGTSTVWVAHQTDPVKRAVAVKLIKAGMDSRAVLARFEAERGPWR</sequence>
<keyword evidence="1" id="KW-0067">ATP-binding</keyword>
<dbReference type="AlphaFoldDB" id="A0A225DGG2"/>
<dbReference type="RefSeq" id="WP_088257487.1">
    <property type="nucleotide sequence ID" value="NZ_NIDE01000014.1"/>
</dbReference>
<accession>A0A225DGG2</accession>
<dbReference type="PROSITE" id="PS00107">
    <property type="entry name" value="PROTEIN_KINASE_ATP"/>
    <property type="match status" value="1"/>
</dbReference>